<evidence type="ECO:0000313" key="8">
    <source>
        <dbReference type="Proteomes" id="UP000770661"/>
    </source>
</evidence>
<name>A0A8J5C1A4_CHIOP</name>
<dbReference type="PANTHER" id="PTHR23423">
    <property type="entry name" value="ORGANIC SOLUTE TRANSPORTER-RELATED"/>
    <property type="match status" value="1"/>
</dbReference>
<keyword evidence="8" id="KW-1185">Reference proteome</keyword>
<comment type="subcellular location">
    <subcellularLocation>
        <location evidence="1">Membrane</location>
        <topology evidence="1">Multi-pass membrane protein</topology>
    </subcellularLocation>
</comment>
<comment type="caution">
    <text evidence="7">The sequence shown here is derived from an EMBL/GenBank/DDBJ whole genome shotgun (WGS) entry which is preliminary data.</text>
</comment>
<dbReference type="OrthoDB" id="5348404at2759"/>
<feature type="transmembrane region" description="Helical" evidence="6">
    <location>
        <begin position="106"/>
        <end position="130"/>
    </location>
</feature>
<dbReference type="InterPro" id="IPR005178">
    <property type="entry name" value="Ostalpha/TMEM184C"/>
</dbReference>
<feature type="transmembrane region" description="Helical" evidence="6">
    <location>
        <begin position="142"/>
        <end position="165"/>
    </location>
</feature>
<feature type="region of interest" description="Disordered" evidence="5">
    <location>
        <begin position="342"/>
        <end position="427"/>
    </location>
</feature>
<keyword evidence="2 6" id="KW-0812">Transmembrane</keyword>
<dbReference type="Proteomes" id="UP000770661">
    <property type="component" value="Unassembled WGS sequence"/>
</dbReference>
<protein>
    <submittedName>
        <fullName evidence="7">Transmembrane protein 184B</fullName>
    </submittedName>
</protein>
<evidence type="ECO:0000256" key="5">
    <source>
        <dbReference type="SAM" id="MobiDB-lite"/>
    </source>
</evidence>
<feature type="transmembrane region" description="Helical" evidence="6">
    <location>
        <begin position="185"/>
        <end position="206"/>
    </location>
</feature>
<proteinExistence type="predicted"/>
<evidence type="ECO:0000256" key="1">
    <source>
        <dbReference type="ARBA" id="ARBA00004141"/>
    </source>
</evidence>
<dbReference type="Pfam" id="PF03619">
    <property type="entry name" value="Solute_trans_a"/>
    <property type="match status" value="1"/>
</dbReference>
<sequence>MDNYIYFNTVRDCYEAFVIYNFLSLCYEYLGGEGNIMSEIRGKPIRSSCMYGTCCLSGKTYTIGFLRFCKQATLQFCIVKPTMAFITIILQFVGKYRDGDWSPDGGYLYSTIIYNISVSLALYSLFLFYFATRDLLQPYEPVLKFFTIKSVIFLSFWQGVLLAILEKANVIKTEPTLNTGTVSAGYQNFIICVEMFFASVALRYAFPYQIYGDFTVSGPGRSVTMQSISSSLKETMNPKDIMTDAIHNFHPQYQQYTNYSAGGGGRPTQVLTQSHDMEELRPDLLPVTTASTTTTPPDATITTTTRTLNGGVGGGGGTAVVGSGVSVISSGVPSAAQALQISRLPPPPSKGGNTRGSGHTAVSTYDADETPRSNSSNGINGVSGGNGISGGGTGGAGRGAQNGGRNGNGRAAYNEKTMLLSSDDEFQ</sequence>
<feature type="transmembrane region" description="Helical" evidence="6">
    <location>
        <begin position="72"/>
        <end position="94"/>
    </location>
</feature>
<keyword evidence="3 6" id="KW-1133">Transmembrane helix</keyword>
<dbReference type="AlphaFoldDB" id="A0A8J5C1A4"/>
<evidence type="ECO:0000256" key="3">
    <source>
        <dbReference type="ARBA" id="ARBA00022989"/>
    </source>
</evidence>
<reference evidence="7" key="1">
    <citation type="submission" date="2020-07" db="EMBL/GenBank/DDBJ databases">
        <title>The High-quality genome of the commercially important snow crab, Chionoecetes opilio.</title>
        <authorList>
            <person name="Jeong J.-H."/>
            <person name="Ryu S."/>
        </authorList>
    </citation>
    <scope>NUCLEOTIDE SEQUENCE</scope>
    <source>
        <strain evidence="7">MADBK_172401_WGS</strain>
        <tissue evidence="7">Digestive gland</tissue>
    </source>
</reference>
<keyword evidence="4 6" id="KW-0472">Membrane</keyword>
<gene>
    <name evidence="7" type="primary">TMEM184B</name>
    <name evidence="7" type="ORF">GWK47_013459</name>
</gene>
<evidence type="ECO:0000256" key="6">
    <source>
        <dbReference type="SAM" id="Phobius"/>
    </source>
</evidence>
<organism evidence="7 8">
    <name type="scientific">Chionoecetes opilio</name>
    <name type="common">Atlantic snow crab</name>
    <name type="synonym">Cancer opilio</name>
    <dbReference type="NCBI Taxonomy" id="41210"/>
    <lineage>
        <taxon>Eukaryota</taxon>
        <taxon>Metazoa</taxon>
        <taxon>Ecdysozoa</taxon>
        <taxon>Arthropoda</taxon>
        <taxon>Crustacea</taxon>
        <taxon>Multicrustacea</taxon>
        <taxon>Malacostraca</taxon>
        <taxon>Eumalacostraca</taxon>
        <taxon>Eucarida</taxon>
        <taxon>Decapoda</taxon>
        <taxon>Pleocyemata</taxon>
        <taxon>Brachyura</taxon>
        <taxon>Eubrachyura</taxon>
        <taxon>Majoidea</taxon>
        <taxon>Majidae</taxon>
        <taxon>Chionoecetes</taxon>
    </lineage>
</organism>
<evidence type="ECO:0000256" key="2">
    <source>
        <dbReference type="ARBA" id="ARBA00022692"/>
    </source>
</evidence>
<dbReference type="SMART" id="SM01417">
    <property type="entry name" value="Solute_trans_a"/>
    <property type="match status" value="1"/>
</dbReference>
<feature type="region of interest" description="Disordered" evidence="5">
    <location>
        <begin position="288"/>
        <end position="310"/>
    </location>
</feature>
<feature type="compositionally biased region" description="Gly residues" evidence="5">
    <location>
        <begin position="381"/>
        <end position="407"/>
    </location>
</feature>
<dbReference type="EMBL" id="JACEEZ010020240">
    <property type="protein sequence ID" value="KAG0714783.1"/>
    <property type="molecule type" value="Genomic_DNA"/>
</dbReference>
<feature type="compositionally biased region" description="Low complexity" evidence="5">
    <location>
        <begin position="288"/>
        <end position="309"/>
    </location>
</feature>
<accession>A0A8J5C1A4</accession>
<evidence type="ECO:0000256" key="4">
    <source>
        <dbReference type="ARBA" id="ARBA00023136"/>
    </source>
</evidence>
<evidence type="ECO:0000313" key="7">
    <source>
        <dbReference type="EMBL" id="KAG0714783.1"/>
    </source>
</evidence>
<dbReference type="GO" id="GO:0016020">
    <property type="term" value="C:membrane"/>
    <property type="evidence" value="ECO:0007669"/>
    <property type="project" value="UniProtKB-SubCell"/>
</dbReference>